<dbReference type="RefSeq" id="XP_028477348.1">
    <property type="nucleotide sequence ID" value="XM_028622456.1"/>
</dbReference>
<evidence type="ECO:0000256" key="5">
    <source>
        <dbReference type="ARBA" id="ARBA00023004"/>
    </source>
</evidence>
<accession>A0A427XWX4</accession>
<evidence type="ECO:0000313" key="9">
    <source>
        <dbReference type="Proteomes" id="UP000279236"/>
    </source>
</evidence>
<dbReference type="InterPro" id="IPR051323">
    <property type="entry name" value="AtsK-like"/>
</dbReference>
<dbReference type="GO" id="GO:0016706">
    <property type="term" value="F:2-oxoglutarate-dependent dioxygenase activity"/>
    <property type="evidence" value="ECO:0007669"/>
    <property type="project" value="TreeGrafter"/>
</dbReference>
<evidence type="ECO:0000256" key="1">
    <source>
        <dbReference type="ARBA" id="ARBA00005896"/>
    </source>
</evidence>
<comment type="caution">
    <text evidence="8">The sequence shown here is derived from an EMBL/GenBank/DDBJ whole genome shotgun (WGS) entry which is preliminary data.</text>
</comment>
<dbReference type="Gene3D" id="3.60.130.10">
    <property type="entry name" value="Clavaminate synthase-like"/>
    <property type="match status" value="1"/>
</dbReference>
<dbReference type="Pfam" id="PF02668">
    <property type="entry name" value="TauD"/>
    <property type="match status" value="1"/>
</dbReference>
<proteinExistence type="inferred from homology"/>
<gene>
    <name evidence="8" type="ORF">EHS24_007080</name>
</gene>
<keyword evidence="2" id="KW-0479">Metal-binding</keyword>
<reference evidence="8 9" key="1">
    <citation type="submission" date="2018-11" db="EMBL/GenBank/DDBJ databases">
        <title>Genome sequence of Apiotrichum porosum DSM 27194.</title>
        <authorList>
            <person name="Aliyu H."/>
            <person name="Gorte O."/>
            <person name="Ochsenreither K."/>
        </authorList>
    </citation>
    <scope>NUCLEOTIDE SEQUENCE [LARGE SCALE GENOMIC DNA]</scope>
    <source>
        <strain evidence="8 9">DSM 27194</strain>
    </source>
</reference>
<feature type="domain" description="TauD/TfdA-like" evidence="7">
    <location>
        <begin position="59"/>
        <end position="331"/>
    </location>
</feature>
<evidence type="ECO:0000259" key="7">
    <source>
        <dbReference type="Pfam" id="PF02668"/>
    </source>
</evidence>
<evidence type="ECO:0000313" key="8">
    <source>
        <dbReference type="EMBL" id="RSH83396.1"/>
    </source>
</evidence>
<dbReference type="EMBL" id="RSCE01000004">
    <property type="protein sequence ID" value="RSH83396.1"/>
    <property type="molecule type" value="Genomic_DNA"/>
</dbReference>
<protein>
    <recommendedName>
        <fullName evidence="7">TauD/TfdA-like domain-containing protein</fullName>
    </recommendedName>
</protein>
<evidence type="ECO:0000256" key="4">
    <source>
        <dbReference type="ARBA" id="ARBA00023002"/>
    </source>
</evidence>
<evidence type="ECO:0000256" key="3">
    <source>
        <dbReference type="ARBA" id="ARBA00022964"/>
    </source>
</evidence>
<organism evidence="8 9">
    <name type="scientific">Apiotrichum porosum</name>
    <dbReference type="NCBI Taxonomy" id="105984"/>
    <lineage>
        <taxon>Eukaryota</taxon>
        <taxon>Fungi</taxon>
        <taxon>Dikarya</taxon>
        <taxon>Basidiomycota</taxon>
        <taxon>Agaricomycotina</taxon>
        <taxon>Tremellomycetes</taxon>
        <taxon>Trichosporonales</taxon>
        <taxon>Trichosporonaceae</taxon>
        <taxon>Apiotrichum</taxon>
    </lineage>
</organism>
<keyword evidence="3" id="KW-0223">Dioxygenase</keyword>
<comment type="similarity">
    <text evidence="1">Belongs to the TfdA dioxygenase family.</text>
</comment>
<dbReference type="PANTHER" id="PTHR30468">
    <property type="entry name" value="ALPHA-KETOGLUTARATE-DEPENDENT SULFONATE DIOXYGENASE"/>
    <property type="match status" value="1"/>
</dbReference>
<dbReference type="GO" id="GO:0005737">
    <property type="term" value="C:cytoplasm"/>
    <property type="evidence" value="ECO:0007669"/>
    <property type="project" value="TreeGrafter"/>
</dbReference>
<keyword evidence="9" id="KW-1185">Reference proteome</keyword>
<evidence type="ECO:0000256" key="6">
    <source>
        <dbReference type="SAM" id="MobiDB-lite"/>
    </source>
</evidence>
<dbReference type="SUPFAM" id="SSF51197">
    <property type="entry name" value="Clavaminate synthase-like"/>
    <property type="match status" value="1"/>
</dbReference>
<feature type="region of interest" description="Disordered" evidence="6">
    <location>
        <begin position="324"/>
        <end position="357"/>
    </location>
</feature>
<name>A0A427XWX4_9TREE</name>
<dbReference type="InterPro" id="IPR003819">
    <property type="entry name" value="TauD/TfdA-like"/>
</dbReference>
<keyword evidence="4" id="KW-0560">Oxidoreductase</keyword>
<dbReference type="GO" id="GO:0046872">
    <property type="term" value="F:metal ion binding"/>
    <property type="evidence" value="ECO:0007669"/>
    <property type="project" value="UniProtKB-KW"/>
</dbReference>
<evidence type="ECO:0000256" key="2">
    <source>
        <dbReference type="ARBA" id="ARBA00022723"/>
    </source>
</evidence>
<dbReference type="AlphaFoldDB" id="A0A427XWX4"/>
<dbReference type="Proteomes" id="UP000279236">
    <property type="component" value="Unassembled WGS sequence"/>
</dbReference>
<dbReference type="STRING" id="105984.A0A427XWX4"/>
<dbReference type="PANTHER" id="PTHR30468:SF10">
    <property type="entry name" value="TAUD_TFDA-LIKE DOMAIN-CONTAINING PROTEIN"/>
    <property type="match status" value="1"/>
</dbReference>
<dbReference type="OrthoDB" id="10257314at2759"/>
<dbReference type="GeneID" id="39591623"/>
<keyword evidence="5" id="KW-0408">Iron</keyword>
<dbReference type="InterPro" id="IPR042098">
    <property type="entry name" value="TauD-like_sf"/>
</dbReference>
<sequence>MAPIALDTPAEPQVHPVEALKAAAAAREVDLRQFALFDSTPAIGTEFLSVSTDGRPVLTIKEVLQSPAQIAALGRLVSERGVVFFRKAGITPEEQKVLVQSLGTATGKPAESGLHTHPLTLPGSQYGDEITHISNQHILSKEFTLSEHSKSYQRVRAKSGWHTDITFERVPSDYASLIIRTLPPGGGDTLWASAYEAYDRLSPVFQKYLEGLTATHRGSIFLELSQSTGLKLRDVRGHPDNNNDDLTTTHPVIRTNPVTGWKGLFVNSGFTIRINELTVPESDWLLNFLFDHIADNHDIQVRFRWEEDSLAIWDNRSTFHTATNDVGPHLREGTRSVSLGEKPFFDPNSKSRRADLADKAEAAAAVEAK</sequence>